<dbReference type="AlphaFoldDB" id="K9X5N9"/>
<reference evidence="2 3" key="1">
    <citation type="submission" date="2012-06" db="EMBL/GenBank/DDBJ databases">
        <title>Finished chromosome of genome of Cylindrospermum stagnale PCC 7417.</title>
        <authorList>
            <consortium name="US DOE Joint Genome Institute"/>
            <person name="Gugger M."/>
            <person name="Coursin T."/>
            <person name="Rippka R."/>
            <person name="Tandeau De Marsac N."/>
            <person name="Huntemann M."/>
            <person name="Wei C.-L."/>
            <person name="Han J."/>
            <person name="Detter J.C."/>
            <person name="Han C."/>
            <person name="Tapia R."/>
            <person name="Chen A."/>
            <person name="Kyrpides N."/>
            <person name="Mavromatis K."/>
            <person name="Markowitz V."/>
            <person name="Szeto E."/>
            <person name="Ivanova N."/>
            <person name="Pagani I."/>
            <person name="Pati A."/>
            <person name="Goodwin L."/>
            <person name="Nordberg H.P."/>
            <person name="Cantor M.N."/>
            <person name="Hua S.X."/>
            <person name="Woyke T."/>
            <person name="Kerfeld C.A."/>
        </authorList>
    </citation>
    <scope>NUCLEOTIDE SEQUENCE [LARGE SCALE GENOMIC DNA]</scope>
    <source>
        <strain evidence="2 3">PCC 7417</strain>
    </source>
</reference>
<evidence type="ECO:0000256" key="1">
    <source>
        <dbReference type="SAM" id="SignalP"/>
    </source>
</evidence>
<feature type="chain" id="PRO_5003938216" evidence="1">
    <location>
        <begin position="31"/>
        <end position="155"/>
    </location>
</feature>
<sequence>MKIFQFLKKSLALFLVVFSLSFVFVSPSYAVSSAEIDFTKDWQENVTGQLAPSGQLKIIYDESRLTCRRTNYRGIPSWQILAGFQFEDNGQVQYKSLRKKQDNFLTPLEIDIPSNAQKLNIWFENYGYDPYDTSEQNDIRCYDSDYGNNYNFQLS</sequence>
<keyword evidence="1" id="KW-0732">Signal</keyword>
<dbReference type="RefSeq" id="WP_015211203.1">
    <property type="nucleotide sequence ID" value="NC_019757.1"/>
</dbReference>
<evidence type="ECO:0000313" key="3">
    <source>
        <dbReference type="Proteomes" id="UP000010475"/>
    </source>
</evidence>
<dbReference type="KEGG" id="csg:Cylst_5997"/>
<dbReference type="Pfam" id="PF19714">
    <property type="entry name" value="DUF6209"/>
    <property type="match status" value="1"/>
</dbReference>
<gene>
    <name evidence="2" type="ORF">Cylst_5997</name>
</gene>
<dbReference type="InterPro" id="IPR046181">
    <property type="entry name" value="DUF6209"/>
</dbReference>
<dbReference type="OrthoDB" id="514941at2"/>
<keyword evidence="3" id="KW-1185">Reference proteome</keyword>
<dbReference type="EMBL" id="CP003642">
    <property type="protein sequence ID" value="AFZ27970.1"/>
    <property type="molecule type" value="Genomic_DNA"/>
</dbReference>
<feature type="signal peptide" evidence="1">
    <location>
        <begin position="1"/>
        <end position="30"/>
    </location>
</feature>
<proteinExistence type="predicted"/>
<organism evidence="2 3">
    <name type="scientific">Cylindrospermum stagnale PCC 7417</name>
    <dbReference type="NCBI Taxonomy" id="56107"/>
    <lineage>
        <taxon>Bacteria</taxon>
        <taxon>Bacillati</taxon>
        <taxon>Cyanobacteriota</taxon>
        <taxon>Cyanophyceae</taxon>
        <taxon>Nostocales</taxon>
        <taxon>Nostocaceae</taxon>
        <taxon>Cylindrospermum</taxon>
    </lineage>
</organism>
<protein>
    <submittedName>
        <fullName evidence="2">Uncharacterized protein</fullName>
    </submittedName>
</protein>
<evidence type="ECO:0000313" key="2">
    <source>
        <dbReference type="EMBL" id="AFZ27970.1"/>
    </source>
</evidence>
<dbReference type="eggNOG" id="ENOG5030WWT">
    <property type="taxonomic scope" value="Bacteria"/>
</dbReference>
<accession>K9X5N9</accession>
<name>K9X5N9_9NOST</name>
<dbReference type="HOGENOM" id="CLU_1692578_0_0_3"/>
<dbReference type="Proteomes" id="UP000010475">
    <property type="component" value="Chromosome"/>
</dbReference>